<gene>
    <name evidence="2" type="ORF">GA0070618_1219</name>
</gene>
<dbReference type="InParanoid" id="A0A1C4VGB7"/>
<reference evidence="3" key="1">
    <citation type="submission" date="2016-06" db="EMBL/GenBank/DDBJ databases">
        <authorList>
            <person name="Varghese N."/>
            <person name="Submissions Spin"/>
        </authorList>
    </citation>
    <scope>NUCLEOTIDE SEQUENCE [LARGE SCALE GENOMIC DNA]</scope>
    <source>
        <strain evidence="3">DSM 43816</strain>
    </source>
</reference>
<proteinExistence type="predicted"/>
<name>A0A1C4VGB7_MICEC</name>
<keyword evidence="3" id="KW-1185">Reference proteome</keyword>
<dbReference type="Proteomes" id="UP000198253">
    <property type="component" value="Chromosome I"/>
</dbReference>
<protein>
    <submittedName>
        <fullName evidence="2">DivIVA domain-containing protein</fullName>
    </submittedName>
</protein>
<dbReference type="Gene3D" id="6.10.250.660">
    <property type="match status" value="1"/>
</dbReference>
<dbReference type="EMBL" id="LT607413">
    <property type="protein sequence ID" value="SCE82809.1"/>
    <property type="molecule type" value="Genomic_DNA"/>
</dbReference>
<accession>A0A1C4VGB7</accession>
<feature type="compositionally biased region" description="Basic residues" evidence="1">
    <location>
        <begin position="9"/>
        <end position="18"/>
    </location>
</feature>
<dbReference type="AlphaFoldDB" id="A0A1C4VGB7"/>
<organism evidence="2 3">
    <name type="scientific">Micromonospora echinospora</name>
    <name type="common">Micromonospora purpurea</name>
    <dbReference type="NCBI Taxonomy" id="1877"/>
    <lineage>
        <taxon>Bacteria</taxon>
        <taxon>Bacillati</taxon>
        <taxon>Actinomycetota</taxon>
        <taxon>Actinomycetes</taxon>
        <taxon>Micromonosporales</taxon>
        <taxon>Micromonosporaceae</taxon>
        <taxon>Micromonospora</taxon>
    </lineage>
</organism>
<dbReference type="InterPro" id="IPR019933">
    <property type="entry name" value="DivIVA_domain"/>
</dbReference>
<evidence type="ECO:0000313" key="2">
    <source>
        <dbReference type="EMBL" id="SCE82809.1"/>
    </source>
</evidence>
<sequence>MQTLVQRRWRSCGGRHHRPGSEARPGGGLYRSAVCAPLGPWQVRGRRFSLTHRWRRGLDPDEVHDFLDRVADDLATAYELLHRSQQETIRVKEALRRWQSQYAPRVNEQSYR</sequence>
<evidence type="ECO:0000313" key="3">
    <source>
        <dbReference type="Proteomes" id="UP000198253"/>
    </source>
</evidence>
<dbReference type="OrthoDB" id="3394784at2"/>
<feature type="region of interest" description="Disordered" evidence="1">
    <location>
        <begin position="9"/>
        <end position="28"/>
    </location>
</feature>
<dbReference type="NCBIfam" id="TIGR03544">
    <property type="entry name" value="DivI1A_domain"/>
    <property type="match status" value="1"/>
</dbReference>
<evidence type="ECO:0000256" key="1">
    <source>
        <dbReference type="SAM" id="MobiDB-lite"/>
    </source>
</evidence>